<comment type="caution">
    <text evidence="1">The sequence shown here is derived from an EMBL/GenBank/DDBJ whole genome shotgun (WGS) entry which is preliminary data.</text>
</comment>
<protein>
    <recommendedName>
        <fullName evidence="3">Addiction module component</fullName>
    </recommendedName>
</protein>
<dbReference type="AlphaFoldDB" id="A0A6I3LN60"/>
<organism evidence="1 2">
    <name type="scientific">Myroides albus</name>
    <dbReference type="NCBI Taxonomy" id="2562892"/>
    <lineage>
        <taxon>Bacteria</taxon>
        <taxon>Pseudomonadati</taxon>
        <taxon>Bacteroidota</taxon>
        <taxon>Flavobacteriia</taxon>
        <taxon>Flavobacteriales</taxon>
        <taxon>Flavobacteriaceae</taxon>
        <taxon>Myroides</taxon>
    </lineage>
</organism>
<dbReference type="RefSeq" id="WP_155092937.1">
    <property type="nucleotide sequence ID" value="NZ_CP102754.1"/>
</dbReference>
<dbReference type="EMBL" id="WMJX01000034">
    <property type="protein sequence ID" value="MTG98926.1"/>
    <property type="molecule type" value="Genomic_DNA"/>
</dbReference>
<proteinExistence type="predicted"/>
<evidence type="ECO:0000313" key="2">
    <source>
        <dbReference type="Proteomes" id="UP000438760"/>
    </source>
</evidence>
<accession>A0A6I3LN60</accession>
<name>A0A6I3LN60_9FLAO</name>
<evidence type="ECO:0000313" key="1">
    <source>
        <dbReference type="EMBL" id="MTG98926.1"/>
    </source>
</evidence>
<dbReference type="OrthoDB" id="827255at2"/>
<evidence type="ECO:0008006" key="3">
    <source>
        <dbReference type="Google" id="ProtNLM"/>
    </source>
</evidence>
<dbReference type="Proteomes" id="UP000438760">
    <property type="component" value="Unassembled WGS sequence"/>
</dbReference>
<keyword evidence="2" id="KW-1185">Reference proteome</keyword>
<gene>
    <name evidence="1" type="ORF">GJV76_12430</name>
</gene>
<reference evidence="1 2" key="1">
    <citation type="submission" date="2019-11" db="EMBL/GenBank/DDBJ databases">
        <title>Genome of Strain BIT-d1.</title>
        <authorList>
            <person name="Yang Y."/>
        </authorList>
    </citation>
    <scope>NUCLEOTIDE SEQUENCE [LARGE SCALE GENOMIC DNA]</scope>
    <source>
        <strain evidence="1 2">BIT-d1</strain>
    </source>
</reference>
<sequence>MSTHKLQNDKLDLIHWINELDDYTVIARLKSMMNTIQKEDLSFAQKKAIDEALVSIDTEVLESHDTVMEQTKLKFPHLFQK</sequence>